<organism evidence="1 2">
    <name type="scientific">Apiospora marii</name>
    <dbReference type="NCBI Taxonomy" id="335849"/>
    <lineage>
        <taxon>Eukaryota</taxon>
        <taxon>Fungi</taxon>
        <taxon>Dikarya</taxon>
        <taxon>Ascomycota</taxon>
        <taxon>Pezizomycotina</taxon>
        <taxon>Sordariomycetes</taxon>
        <taxon>Xylariomycetidae</taxon>
        <taxon>Amphisphaeriales</taxon>
        <taxon>Apiosporaceae</taxon>
        <taxon>Apiospora</taxon>
    </lineage>
</organism>
<proteinExistence type="predicted"/>
<dbReference type="SUPFAM" id="SSF48452">
    <property type="entry name" value="TPR-like"/>
    <property type="match status" value="1"/>
</dbReference>
<dbReference type="Gene3D" id="1.20.58.320">
    <property type="entry name" value="TPR-like"/>
    <property type="match status" value="1"/>
</dbReference>
<reference evidence="1 2" key="1">
    <citation type="submission" date="2023-01" db="EMBL/GenBank/DDBJ databases">
        <title>Analysis of 21 Apiospora genomes using comparative genomics revels a genus with tremendous synthesis potential of carbohydrate active enzymes and secondary metabolites.</title>
        <authorList>
            <person name="Sorensen T."/>
        </authorList>
    </citation>
    <scope>NUCLEOTIDE SEQUENCE [LARGE SCALE GENOMIC DNA]</scope>
    <source>
        <strain evidence="1 2">CBS 20057</strain>
    </source>
</reference>
<keyword evidence="2" id="KW-1185">Reference proteome</keyword>
<accession>A0ABR1SQ93</accession>
<dbReference type="EMBL" id="JAQQWI010000004">
    <property type="protein sequence ID" value="KAK8036509.1"/>
    <property type="molecule type" value="Genomic_DNA"/>
</dbReference>
<evidence type="ECO:0000313" key="1">
    <source>
        <dbReference type="EMBL" id="KAK8036509.1"/>
    </source>
</evidence>
<evidence type="ECO:0008006" key="3">
    <source>
        <dbReference type="Google" id="ProtNLM"/>
    </source>
</evidence>
<gene>
    <name evidence="1" type="ORF">PG991_001646</name>
</gene>
<dbReference type="Gene3D" id="1.25.40.10">
    <property type="entry name" value="Tetratricopeptide repeat domain"/>
    <property type="match status" value="1"/>
</dbReference>
<protein>
    <recommendedName>
        <fullName evidence="3">DUF924-domain-containing protein</fullName>
    </recommendedName>
</protein>
<dbReference type="Proteomes" id="UP001396898">
    <property type="component" value="Unassembled WGS sequence"/>
</dbReference>
<evidence type="ECO:0000313" key="2">
    <source>
        <dbReference type="Proteomes" id="UP001396898"/>
    </source>
</evidence>
<dbReference type="InterPro" id="IPR010323">
    <property type="entry name" value="DUF924"/>
</dbReference>
<name>A0ABR1SQ93_9PEZI</name>
<sequence length="198" mass="22552">MSAANGDPEVQRVLNFWFDRNPIEWIIAPAGLDDQLKAEFGDLVRKARNRELDGWATASPESSVALVALLDQFSRNLFRGTPEAFAGDEQAWDVATRALAQDFDKQVPVIQASTFCMTLLNRESLISVIAARCLWDNLKTRCTTQQEHEWVEMGIAGTKRHLVQLERFGRYPTRNKILGRESTEAEEEFFKEHKPSLK</sequence>
<dbReference type="InterPro" id="IPR011990">
    <property type="entry name" value="TPR-like_helical_dom_sf"/>
</dbReference>
<comment type="caution">
    <text evidence="1">The sequence shown here is derived from an EMBL/GenBank/DDBJ whole genome shotgun (WGS) entry which is preliminary data.</text>
</comment>
<dbReference type="Pfam" id="PF06041">
    <property type="entry name" value="DUF924"/>
    <property type="match status" value="1"/>
</dbReference>